<proteinExistence type="predicted"/>
<dbReference type="OrthoDB" id="9801102at2"/>
<evidence type="ECO:0008006" key="3">
    <source>
        <dbReference type="Google" id="ProtNLM"/>
    </source>
</evidence>
<protein>
    <recommendedName>
        <fullName evidence="3">Killer protein</fullName>
    </recommendedName>
</protein>
<dbReference type="KEGG" id="hhu:AR456_17625"/>
<dbReference type="STRING" id="1178482.AR456_17625"/>
<dbReference type="InterPro" id="IPR035093">
    <property type="entry name" value="RelE/ParE_toxin_dom_sf"/>
</dbReference>
<reference evidence="1 2" key="1">
    <citation type="submission" date="2013-08" db="EMBL/GenBank/DDBJ databases">
        <title>draft genome of Halomonas huanghegensis, strain BJGMM-B45T.</title>
        <authorList>
            <person name="Miao C."/>
            <person name="Wan Y."/>
            <person name="Jin W."/>
        </authorList>
    </citation>
    <scope>NUCLEOTIDE SEQUENCE [LARGE SCALE GENOMIC DNA]</scope>
    <source>
        <strain evidence="1 2">BJGMM-B45</strain>
    </source>
</reference>
<evidence type="ECO:0000313" key="2">
    <source>
        <dbReference type="Proteomes" id="UP000019113"/>
    </source>
</evidence>
<dbReference type="Gene3D" id="3.30.2310.20">
    <property type="entry name" value="RelE-like"/>
    <property type="match status" value="1"/>
</dbReference>
<dbReference type="PANTHER" id="PTHR40266:SF2">
    <property type="entry name" value="TOXIN HIGB-1"/>
    <property type="match status" value="1"/>
</dbReference>
<dbReference type="PANTHER" id="PTHR40266">
    <property type="entry name" value="TOXIN HIGB-1"/>
    <property type="match status" value="1"/>
</dbReference>
<dbReference type="InterPro" id="IPR007711">
    <property type="entry name" value="HigB-1"/>
</dbReference>
<gene>
    <name evidence="1" type="ORF">BJB45_09375</name>
</gene>
<sequence>MIISIKHKSLRALYEKGTTRGVRADHVKRLRNILADLDVAIDAEDMNKPSYKLHELKGSRKGVWSVTVNGNWRVTWRFVGGNVELVDYEDYH</sequence>
<dbReference type="RefSeq" id="WP_021817998.1">
    <property type="nucleotide sequence ID" value="NZ_AVBC01000019.1"/>
</dbReference>
<name>W1NAD1_9GAMM</name>
<dbReference type="EMBL" id="AVBC01000019">
    <property type="protein sequence ID" value="ERL52166.1"/>
    <property type="molecule type" value="Genomic_DNA"/>
</dbReference>
<evidence type="ECO:0000313" key="1">
    <source>
        <dbReference type="EMBL" id="ERL52166.1"/>
    </source>
</evidence>
<dbReference type="eggNOG" id="COG3549">
    <property type="taxonomic scope" value="Bacteria"/>
</dbReference>
<keyword evidence="2" id="KW-1185">Reference proteome</keyword>
<dbReference type="PATRIC" id="fig|1178482.3.peg.1039"/>
<dbReference type="Pfam" id="PF05015">
    <property type="entry name" value="HigB-like_toxin"/>
    <property type="match status" value="1"/>
</dbReference>
<comment type="caution">
    <text evidence="1">The sequence shown here is derived from an EMBL/GenBank/DDBJ whole genome shotgun (WGS) entry which is preliminary data.</text>
</comment>
<accession>W1NAD1</accession>
<organism evidence="1 2">
    <name type="scientific">Halomonas huangheensis</name>
    <dbReference type="NCBI Taxonomy" id="1178482"/>
    <lineage>
        <taxon>Bacteria</taxon>
        <taxon>Pseudomonadati</taxon>
        <taxon>Pseudomonadota</taxon>
        <taxon>Gammaproteobacteria</taxon>
        <taxon>Oceanospirillales</taxon>
        <taxon>Halomonadaceae</taxon>
        <taxon>Halomonas</taxon>
    </lineage>
</organism>
<dbReference type="SUPFAM" id="SSF143011">
    <property type="entry name" value="RelE-like"/>
    <property type="match status" value="1"/>
</dbReference>
<dbReference type="Proteomes" id="UP000019113">
    <property type="component" value="Unassembled WGS sequence"/>
</dbReference>
<dbReference type="AlphaFoldDB" id="W1NAD1"/>